<dbReference type="CDD" id="cd03341">
    <property type="entry name" value="TCP1_theta"/>
    <property type="match status" value="1"/>
</dbReference>
<proteinExistence type="evidence at transcript level"/>
<dbReference type="PROSITE" id="PS00750">
    <property type="entry name" value="TCP1_1"/>
    <property type="match status" value="1"/>
</dbReference>
<dbReference type="GO" id="GO:0140662">
    <property type="term" value="F:ATP-dependent protein folding chaperone"/>
    <property type="evidence" value="ECO:0007669"/>
    <property type="project" value="InterPro"/>
</dbReference>
<dbReference type="SUPFAM" id="SSF48592">
    <property type="entry name" value="GroEL equatorial domain-like"/>
    <property type="match status" value="1"/>
</dbReference>
<dbReference type="GO" id="GO:0016887">
    <property type="term" value="F:ATP hydrolysis activity"/>
    <property type="evidence" value="ECO:0007669"/>
    <property type="project" value="InterPro"/>
</dbReference>
<dbReference type="Pfam" id="PF00118">
    <property type="entry name" value="Cpn60_TCP1"/>
    <property type="match status" value="1"/>
</dbReference>
<accession>Q7XBN9</accession>
<evidence type="ECO:0000256" key="8">
    <source>
        <dbReference type="RuleBase" id="RU004187"/>
    </source>
</evidence>
<evidence type="ECO:0000256" key="6">
    <source>
        <dbReference type="ARBA" id="ARBA00023186"/>
    </source>
</evidence>
<name>Q7XBN9_BIGNA</name>
<dbReference type="GO" id="GO:0005524">
    <property type="term" value="F:ATP binding"/>
    <property type="evidence" value="ECO:0007669"/>
    <property type="project" value="UniProtKB-KW"/>
</dbReference>
<evidence type="ECO:0000256" key="2">
    <source>
        <dbReference type="ARBA" id="ARBA00008020"/>
    </source>
</evidence>
<evidence type="ECO:0000256" key="1">
    <source>
        <dbReference type="ARBA" id="ARBA00004496"/>
    </source>
</evidence>
<dbReference type="InterPro" id="IPR017998">
    <property type="entry name" value="Chaperone_TCP-1"/>
</dbReference>
<dbReference type="PRINTS" id="PR00304">
    <property type="entry name" value="TCOMPLEXTCP1"/>
</dbReference>
<dbReference type="InterPro" id="IPR027413">
    <property type="entry name" value="GROEL-like_equatorial_sf"/>
</dbReference>
<dbReference type="SUPFAM" id="SSF54849">
    <property type="entry name" value="GroEL-intermediate domain like"/>
    <property type="match status" value="1"/>
</dbReference>
<dbReference type="InterPro" id="IPR027409">
    <property type="entry name" value="GroEL-like_apical_dom_sf"/>
</dbReference>
<dbReference type="Gene3D" id="3.50.7.10">
    <property type="entry name" value="GroEL"/>
    <property type="match status" value="1"/>
</dbReference>
<dbReference type="Gene3D" id="3.30.260.10">
    <property type="entry name" value="TCP-1-like chaperonin intermediate domain"/>
    <property type="match status" value="1"/>
</dbReference>
<keyword evidence="5 8" id="KW-0067">ATP-binding</keyword>
<keyword evidence="6 8" id="KW-0143">Chaperone</keyword>
<sequence>MMKNMRRGIPNLFKSGTAHIRGTQEAVMKNIEACKDLATITRTSYGPNGMNKMIINYLEKLFVTSDAATMMAEMEVQHPAAKLLVLAARMQEREIGDGSNYVLVLAGELLKQARGLLELGLHPSEIIKGYVQAADVAMASLDELVTWKVEAKELAKKETIETATFASLCSKQLTTVDILNPLIADACMCVMPKNVKNFNVDNVRTCKMMGGSVQHSEVICGVVVNRDTDTSVKSVLDAKVAVFTCAIDTATTETKGTVLIKDADELLDYNKSEERMIEASIKAIADSGVKVIVTGGSVGDMAKHFVEKYGMMLIRILSKFELRRLAKTVKANMQVRLGAVPPEAQGYCAKAYVREVGLQKVTVFEQKKTDLSQIATIMLRGSTKNILNDIERAVDDGVNVIKSLVKDGRFLPGGGATEIELARKLAELSNKEKTLSQYAIKKFAQSFEIIPTTLAENAGLKPLDVLTLLYSEHESGKKSAGINIDAQDVKQSVKDLAKDRIFDSLPAKKMAIKLATDAAVTVLRVDQIIMAKPAGGPKMGQRKGHWDDQD</sequence>
<dbReference type="InterPro" id="IPR002423">
    <property type="entry name" value="Cpn60/GroEL/TCP-1"/>
</dbReference>
<dbReference type="GO" id="GO:0005737">
    <property type="term" value="C:cytoplasm"/>
    <property type="evidence" value="ECO:0007669"/>
    <property type="project" value="UniProtKB-SubCell"/>
</dbReference>
<dbReference type="FunFam" id="3.50.7.10:FF:000008">
    <property type="entry name" value="T-complex protein 1 subunit theta"/>
    <property type="match status" value="1"/>
</dbReference>
<reference evidence="9" key="1">
    <citation type="journal article" date="2003" name="J. Mol. Biol.">
        <title>Novel ubiquitin fusion proteins: ribosomal protein P1 and actin.</title>
        <authorList>
            <person name="Archibald J.M."/>
            <person name="Teh E.M."/>
            <person name="Keeling P.J."/>
        </authorList>
    </citation>
    <scope>NUCLEOTIDE SEQUENCE</scope>
</reference>
<evidence type="ECO:0000256" key="3">
    <source>
        <dbReference type="ARBA" id="ARBA00022490"/>
    </source>
</evidence>
<dbReference type="NCBIfam" id="TIGR02346">
    <property type="entry name" value="chap_CCT_theta"/>
    <property type="match status" value="1"/>
</dbReference>
<comment type="subcellular location">
    <subcellularLocation>
        <location evidence="1">Cytoplasm</location>
    </subcellularLocation>
</comment>
<dbReference type="GO" id="GO:0051082">
    <property type="term" value="F:unfolded protein binding"/>
    <property type="evidence" value="ECO:0007669"/>
    <property type="project" value="InterPro"/>
</dbReference>
<dbReference type="InterPro" id="IPR002194">
    <property type="entry name" value="Chaperonin_TCP-1_CS"/>
</dbReference>
<keyword evidence="3" id="KW-0963">Cytoplasm</keyword>
<dbReference type="InterPro" id="IPR027410">
    <property type="entry name" value="TCP-1-like_intermed_sf"/>
</dbReference>
<keyword evidence="4 8" id="KW-0547">Nucleotide-binding</keyword>
<dbReference type="EMBL" id="AY251815">
    <property type="protein sequence ID" value="AAP34647.1"/>
    <property type="molecule type" value="mRNA"/>
</dbReference>
<evidence type="ECO:0000256" key="7">
    <source>
        <dbReference type="ARBA" id="ARBA00029602"/>
    </source>
</evidence>
<evidence type="ECO:0000256" key="4">
    <source>
        <dbReference type="ARBA" id="ARBA00022741"/>
    </source>
</evidence>
<dbReference type="SUPFAM" id="SSF52029">
    <property type="entry name" value="GroEL apical domain-like"/>
    <property type="match status" value="1"/>
</dbReference>
<comment type="similarity">
    <text evidence="2 8">Belongs to the TCP-1 chaperonin family.</text>
</comment>
<dbReference type="InterPro" id="IPR012721">
    <property type="entry name" value="Chap_CCT_theta"/>
</dbReference>
<dbReference type="AlphaFoldDB" id="Q7XBN9"/>
<protein>
    <recommendedName>
        <fullName evidence="7">CCT-theta</fullName>
    </recommendedName>
</protein>
<evidence type="ECO:0000256" key="5">
    <source>
        <dbReference type="ARBA" id="ARBA00022840"/>
    </source>
</evidence>
<evidence type="ECO:0000313" key="9">
    <source>
        <dbReference type="EMBL" id="AAP34647.1"/>
    </source>
</evidence>
<organism evidence="9">
    <name type="scientific">Bigelowiella natans</name>
    <name type="common">Pedinomonas minutissima</name>
    <name type="synonym">Chlorarachnion sp. (strain CCMP621)</name>
    <dbReference type="NCBI Taxonomy" id="227086"/>
    <lineage>
        <taxon>Eukaryota</taxon>
        <taxon>Sar</taxon>
        <taxon>Rhizaria</taxon>
        <taxon>Cercozoa</taxon>
        <taxon>Chlorarachniophyceae</taxon>
        <taxon>Bigelowiella</taxon>
    </lineage>
</organism>
<dbReference type="PANTHER" id="PTHR11353">
    <property type="entry name" value="CHAPERONIN"/>
    <property type="match status" value="1"/>
</dbReference>
<dbReference type="Gene3D" id="1.10.560.10">
    <property type="entry name" value="GroEL-like equatorial domain"/>
    <property type="match status" value="1"/>
</dbReference>